<gene>
    <name evidence="1" type="ORF">VNO78_12333</name>
</gene>
<reference evidence="1 2" key="1">
    <citation type="submission" date="2024-01" db="EMBL/GenBank/DDBJ databases">
        <title>The genomes of 5 underutilized Papilionoideae crops provide insights into root nodulation and disease resistanc.</title>
        <authorList>
            <person name="Jiang F."/>
        </authorList>
    </citation>
    <scope>NUCLEOTIDE SEQUENCE [LARGE SCALE GENOMIC DNA]</scope>
    <source>
        <strain evidence="1">DUOXIRENSHENG_FW03</strain>
        <tissue evidence="1">Leaves</tissue>
    </source>
</reference>
<organism evidence="1 2">
    <name type="scientific">Psophocarpus tetragonolobus</name>
    <name type="common">Winged bean</name>
    <name type="synonym">Dolichos tetragonolobus</name>
    <dbReference type="NCBI Taxonomy" id="3891"/>
    <lineage>
        <taxon>Eukaryota</taxon>
        <taxon>Viridiplantae</taxon>
        <taxon>Streptophyta</taxon>
        <taxon>Embryophyta</taxon>
        <taxon>Tracheophyta</taxon>
        <taxon>Spermatophyta</taxon>
        <taxon>Magnoliopsida</taxon>
        <taxon>eudicotyledons</taxon>
        <taxon>Gunneridae</taxon>
        <taxon>Pentapetalae</taxon>
        <taxon>rosids</taxon>
        <taxon>fabids</taxon>
        <taxon>Fabales</taxon>
        <taxon>Fabaceae</taxon>
        <taxon>Papilionoideae</taxon>
        <taxon>50 kb inversion clade</taxon>
        <taxon>NPAAA clade</taxon>
        <taxon>indigoferoid/millettioid clade</taxon>
        <taxon>Phaseoleae</taxon>
        <taxon>Psophocarpus</taxon>
    </lineage>
</organism>
<evidence type="ECO:0000313" key="1">
    <source>
        <dbReference type="EMBL" id="KAK7401022.1"/>
    </source>
</evidence>
<dbReference type="AlphaFoldDB" id="A0AAN9SN65"/>
<protein>
    <submittedName>
        <fullName evidence="1">Uncharacterized protein</fullName>
    </submittedName>
</protein>
<name>A0AAN9SN65_PSOTE</name>
<evidence type="ECO:0000313" key="2">
    <source>
        <dbReference type="Proteomes" id="UP001386955"/>
    </source>
</evidence>
<comment type="caution">
    <text evidence="1">The sequence shown here is derived from an EMBL/GenBank/DDBJ whole genome shotgun (WGS) entry which is preliminary data.</text>
</comment>
<dbReference type="EMBL" id="JAYMYS010000003">
    <property type="protein sequence ID" value="KAK7401022.1"/>
    <property type="molecule type" value="Genomic_DNA"/>
</dbReference>
<dbReference type="Proteomes" id="UP001386955">
    <property type="component" value="Unassembled WGS sequence"/>
</dbReference>
<proteinExistence type="predicted"/>
<accession>A0AAN9SN65</accession>
<sequence length="108" mass="12033">MVRALILVHKLGGGVEFSTGEWDASGFDRAVHRGLEKAAAERSLLGESDRRKAFRLAVVNTQNGYFPDSMVPIEQCCSETVRDAENLGLEKRKQQSWFSNLNNYDEGG</sequence>
<keyword evidence="2" id="KW-1185">Reference proteome</keyword>